<dbReference type="CDD" id="cd02947">
    <property type="entry name" value="TRX_family"/>
    <property type="match status" value="1"/>
</dbReference>
<dbReference type="InterPro" id="IPR017937">
    <property type="entry name" value="Thioredoxin_CS"/>
</dbReference>
<dbReference type="Gene3D" id="3.40.30.10">
    <property type="entry name" value="Glutaredoxin"/>
    <property type="match status" value="1"/>
</dbReference>
<name>A0A6U3AHA4_9EUKA</name>
<dbReference type="AlphaFoldDB" id="A0A6U3AHA4"/>
<evidence type="ECO:0000256" key="3">
    <source>
        <dbReference type="ARBA" id="ARBA00023157"/>
    </source>
</evidence>
<evidence type="ECO:0000256" key="2">
    <source>
        <dbReference type="ARBA" id="ARBA00022982"/>
    </source>
</evidence>
<dbReference type="PROSITE" id="PS00194">
    <property type="entry name" value="THIOREDOXIN_1"/>
    <property type="match status" value="1"/>
</dbReference>
<protein>
    <recommendedName>
        <fullName evidence="6">Thioredoxin domain-containing protein</fullName>
    </recommendedName>
</protein>
<evidence type="ECO:0000256" key="1">
    <source>
        <dbReference type="ARBA" id="ARBA00022448"/>
    </source>
</evidence>
<evidence type="ECO:0000256" key="5">
    <source>
        <dbReference type="SAM" id="SignalP"/>
    </source>
</evidence>
<keyword evidence="3" id="KW-1015">Disulfide bond</keyword>
<dbReference type="EMBL" id="HBIV01004417">
    <property type="protein sequence ID" value="CAE0648521.1"/>
    <property type="molecule type" value="Transcribed_RNA"/>
</dbReference>
<gene>
    <name evidence="7" type="ORF">LGLO00237_LOCUS3098</name>
</gene>
<dbReference type="InterPro" id="IPR013766">
    <property type="entry name" value="Thioredoxin_domain"/>
</dbReference>
<evidence type="ECO:0000259" key="6">
    <source>
        <dbReference type="PROSITE" id="PS51352"/>
    </source>
</evidence>
<organism evidence="7">
    <name type="scientific">Lotharella globosa</name>
    <dbReference type="NCBI Taxonomy" id="91324"/>
    <lineage>
        <taxon>Eukaryota</taxon>
        <taxon>Sar</taxon>
        <taxon>Rhizaria</taxon>
        <taxon>Cercozoa</taxon>
        <taxon>Chlorarachniophyceae</taxon>
        <taxon>Lotharella</taxon>
    </lineage>
</organism>
<reference evidence="7" key="1">
    <citation type="submission" date="2021-01" db="EMBL/GenBank/DDBJ databases">
        <authorList>
            <person name="Corre E."/>
            <person name="Pelletier E."/>
            <person name="Niang G."/>
            <person name="Scheremetjew M."/>
            <person name="Finn R."/>
            <person name="Kale V."/>
            <person name="Holt S."/>
            <person name="Cochrane G."/>
            <person name="Meng A."/>
            <person name="Brown T."/>
            <person name="Cohen L."/>
        </authorList>
    </citation>
    <scope>NUCLEOTIDE SEQUENCE</scope>
    <source>
        <strain evidence="7">CCCM811</strain>
    </source>
</reference>
<dbReference type="FunFam" id="3.40.30.10:FF:000001">
    <property type="entry name" value="Thioredoxin"/>
    <property type="match status" value="1"/>
</dbReference>
<evidence type="ECO:0000256" key="4">
    <source>
        <dbReference type="ARBA" id="ARBA00023284"/>
    </source>
</evidence>
<keyword evidence="2" id="KW-0249">Electron transport</keyword>
<dbReference type="GO" id="GO:0005737">
    <property type="term" value="C:cytoplasm"/>
    <property type="evidence" value="ECO:0007669"/>
    <property type="project" value="TreeGrafter"/>
</dbReference>
<dbReference type="SUPFAM" id="SSF52833">
    <property type="entry name" value="Thioredoxin-like"/>
    <property type="match status" value="1"/>
</dbReference>
<dbReference type="InterPro" id="IPR036249">
    <property type="entry name" value="Thioredoxin-like_sf"/>
</dbReference>
<keyword evidence="4" id="KW-0676">Redox-active center</keyword>
<proteinExistence type="predicted"/>
<sequence length="170" mass="19201">MATVLASLLLFLVGSVARPTTVRVRAQSHLPAISRLASRPFRTGLARCRGAQEQRKAQRIAVAAVKQQFDSFDEMLKQFELPVLVDFYADWCGPCKLMESELEIVQTALRDKIQIVKIDTEKHANIAQQHKVYGLPTMALFKNGEQVWRFEGAMRADNLVSEIEAELNKM</sequence>
<dbReference type="PANTHER" id="PTHR45663">
    <property type="entry name" value="GEO12009P1"/>
    <property type="match status" value="1"/>
</dbReference>
<keyword evidence="5" id="KW-0732">Signal</keyword>
<evidence type="ECO:0000313" key="7">
    <source>
        <dbReference type="EMBL" id="CAE0648521.1"/>
    </source>
</evidence>
<feature type="domain" description="Thioredoxin" evidence="6">
    <location>
        <begin position="51"/>
        <end position="168"/>
    </location>
</feature>
<dbReference type="PROSITE" id="PS51352">
    <property type="entry name" value="THIOREDOXIN_2"/>
    <property type="match status" value="1"/>
</dbReference>
<feature type="signal peptide" evidence="5">
    <location>
        <begin position="1"/>
        <end position="17"/>
    </location>
</feature>
<feature type="chain" id="PRO_5030160014" description="Thioredoxin domain-containing protein" evidence="5">
    <location>
        <begin position="18"/>
        <end position="170"/>
    </location>
</feature>
<dbReference type="GO" id="GO:0015035">
    <property type="term" value="F:protein-disulfide reductase activity"/>
    <property type="evidence" value="ECO:0007669"/>
    <property type="project" value="TreeGrafter"/>
</dbReference>
<dbReference type="PRINTS" id="PR00421">
    <property type="entry name" value="THIOREDOXIN"/>
</dbReference>
<dbReference type="Pfam" id="PF00085">
    <property type="entry name" value="Thioredoxin"/>
    <property type="match status" value="1"/>
</dbReference>
<accession>A0A6U3AHA4</accession>
<dbReference type="PANTHER" id="PTHR45663:SF15">
    <property type="entry name" value="THIOREDOXIN Y1, CHLOROPLASTIC"/>
    <property type="match status" value="1"/>
</dbReference>
<keyword evidence="1" id="KW-0813">Transport</keyword>